<name>A0A2A7U7A0_EDWTA</name>
<gene>
    <name evidence="2" type="ORF">CRM76_01845</name>
</gene>
<dbReference type="Proteomes" id="UP000219788">
    <property type="component" value="Unassembled WGS sequence"/>
</dbReference>
<feature type="compositionally biased region" description="Polar residues" evidence="1">
    <location>
        <begin position="140"/>
        <end position="153"/>
    </location>
</feature>
<sequence>MSTVMLALNGEQIRMDNMTVTPALQFEEKDKSGQTSSTSTSEQGVKAKELRVNGLIPYKNAKQLTRLFTLAEATGGDNGRQRYRVANATAQAVNFREGIFAGRIDASEQQGLMAWRVQFTLREQRSVSEKKQERVAAPKVSQQTAAGTSTAKTKQGEQGGTEATWFERLSKKVNDMIGPAATTEGSADETDKTA</sequence>
<dbReference type="EMBL" id="PDDV01000008">
    <property type="protein sequence ID" value="PEH74177.1"/>
    <property type="molecule type" value="Genomic_DNA"/>
</dbReference>
<organism evidence="2 3">
    <name type="scientific">Edwardsiella tarda</name>
    <dbReference type="NCBI Taxonomy" id="636"/>
    <lineage>
        <taxon>Bacteria</taxon>
        <taxon>Pseudomonadati</taxon>
        <taxon>Pseudomonadota</taxon>
        <taxon>Gammaproteobacteria</taxon>
        <taxon>Enterobacterales</taxon>
        <taxon>Hafniaceae</taxon>
        <taxon>Edwardsiella</taxon>
    </lineage>
</organism>
<evidence type="ECO:0000313" key="2">
    <source>
        <dbReference type="EMBL" id="PEH74177.1"/>
    </source>
</evidence>
<dbReference type="OrthoDB" id="6314079at2"/>
<evidence type="ECO:0000313" key="3">
    <source>
        <dbReference type="Proteomes" id="UP000219788"/>
    </source>
</evidence>
<evidence type="ECO:0000256" key="1">
    <source>
        <dbReference type="SAM" id="MobiDB-lite"/>
    </source>
</evidence>
<feature type="region of interest" description="Disordered" evidence="1">
    <location>
        <begin position="126"/>
        <end position="194"/>
    </location>
</feature>
<dbReference type="RefSeq" id="WP_098142700.1">
    <property type="nucleotide sequence ID" value="NZ_AP028090.1"/>
</dbReference>
<accession>A0A2A7U7A0</accession>
<dbReference type="InterPro" id="IPR057869">
    <property type="entry name" value="HP1_YO34"/>
</dbReference>
<reference evidence="3" key="1">
    <citation type="submission" date="2017-09" db="EMBL/GenBank/DDBJ databases">
        <title>FDA dAtabase for Regulatory Grade micrObial Sequences (FDA-ARGOS): Supporting development and validation of Infectious Disease Dx tests.</title>
        <authorList>
            <person name="Goldberg B."/>
            <person name="Campos J."/>
            <person name="Tallon L."/>
            <person name="Sadzewicz L."/>
            <person name="Ott S."/>
            <person name="Zhao X."/>
            <person name="Nagaraj S."/>
            <person name="Vavikolanu K."/>
            <person name="Aluvathingal J."/>
            <person name="Nadendla S."/>
            <person name="Geyer C."/>
            <person name="Sichtig H."/>
        </authorList>
    </citation>
    <scope>NUCLEOTIDE SEQUENCE [LARGE SCALE GENOMIC DNA]</scope>
    <source>
        <strain evidence="3">FDAARGOS_370</strain>
    </source>
</reference>
<dbReference type="AlphaFoldDB" id="A0A2A7U7A0"/>
<protein>
    <submittedName>
        <fullName evidence="2">Uncharacterized protein</fullName>
    </submittedName>
</protein>
<feature type="compositionally biased region" description="Basic and acidic residues" evidence="1">
    <location>
        <begin position="126"/>
        <end position="136"/>
    </location>
</feature>
<proteinExistence type="predicted"/>
<dbReference type="Pfam" id="PF25759">
    <property type="entry name" value="HP1_ORF34"/>
    <property type="match status" value="1"/>
</dbReference>
<comment type="caution">
    <text evidence="2">The sequence shown here is derived from an EMBL/GenBank/DDBJ whole genome shotgun (WGS) entry which is preliminary data.</text>
</comment>